<sequence>MKISTRFSDSIHILAFINIYHGKVPLTSNNIASSIGTSPVVVRRLMSQLRKAGLLNTVHGAAEPSLAKDPTAISLYDVFLAVEDNPHLFTIDHKTNPECIVGGNIQETLTEAYHQAEVAAEAKLARTSLQDIIDTILVKQAQKEAQQRKED</sequence>
<dbReference type="InterPro" id="IPR000944">
    <property type="entry name" value="Tscrpt_reg_Rrf2"/>
</dbReference>
<organism evidence="1 2">
    <name type="scientific">Limosilactobacillus pontis</name>
    <dbReference type="NCBI Taxonomy" id="35787"/>
    <lineage>
        <taxon>Bacteria</taxon>
        <taxon>Bacillati</taxon>
        <taxon>Bacillota</taxon>
        <taxon>Bacilli</taxon>
        <taxon>Lactobacillales</taxon>
        <taxon>Lactobacillaceae</taxon>
        <taxon>Limosilactobacillus</taxon>
    </lineage>
</organism>
<protein>
    <submittedName>
        <fullName evidence="1">Rrf2 family transcriptional regulator</fullName>
    </submittedName>
</protein>
<evidence type="ECO:0000313" key="2">
    <source>
        <dbReference type="Proteomes" id="UP001529343"/>
    </source>
</evidence>
<dbReference type="PANTHER" id="PTHR33221:SF15">
    <property type="entry name" value="HTH-TYPE TRANSCRIPTIONAL REGULATOR YWGB-RELATED"/>
    <property type="match status" value="1"/>
</dbReference>
<dbReference type="EMBL" id="JAUDDW010000022">
    <property type="protein sequence ID" value="MDM8266764.1"/>
    <property type="molecule type" value="Genomic_DNA"/>
</dbReference>
<gene>
    <name evidence="1" type="ORF">QUW44_06265</name>
</gene>
<dbReference type="PANTHER" id="PTHR33221">
    <property type="entry name" value="WINGED HELIX-TURN-HELIX TRANSCRIPTIONAL REGULATOR, RRF2 FAMILY"/>
    <property type="match status" value="1"/>
</dbReference>
<dbReference type="Proteomes" id="UP001529343">
    <property type="component" value="Unassembled WGS sequence"/>
</dbReference>
<name>A0ABT7UYJ8_9LACO</name>
<proteinExistence type="predicted"/>
<accession>A0ABT7UYJ8</accession>
<dbReference type="Pfam" id="PF02082">
    <property type="entry name" value="Rrf2"/>
    <property type="match status" value="1"/>
</dbReference>
<reference evidence="2" key="1">
    <citation type="submission" date="2023-06" db="EMBL/GenBank/DDBJ databases">
        <title>Identification and characterization of horizontal gene transfer across gut microbiota members of farm animals based on homology search.</title>
        <authorList>
            <person name="Zeman M."/>
            <person name="Kubasova T."/>
            <person name="Jahodarova E."/>
            <person name="Nykrynova M."/>
            <person name="Rychlik I."/>
        </authorList>
    </citation>
    <scope>NUCLEOTIDE SEQUENCE [LARGE SCALE GENOMIC DNA]</scope>
    <source>
        <strain evidence="2">161_Gplus</strain>
    </source>
</reference>
<dbReference type="PROSITE" id="PS51197">
    <property type="entry name" value="HTH_RRF2_2"/>
    <property type="match status" value="1"/>
</dbReference>
<keyword evidence="2" id="KW-1185">Reference proteome</keyword>
<comment type="caution">
    <text evidence="1">The sequence shown here is derived from an EMBL/GenBank/DDBJ whole genome shotgun (WGS) entry which is preliminary data.</text>
</comment>
<evidence type="ECO:0000313" key="1">
    <source>
        <dbReference type="EMBL" id="MDM8266764.1"/>
    </source>
</evidence>
<dbReference type="RefSeq" id="WP_283593653.1">
    <property type="nucleotide sequence ID" value="NZ_JAUDDW010000022.1"/>
</dbReference>